<reference evidence="1" key="1">
    <citation type="journal article" date="2020" name="Stud. Mycol.">
        <title>101 Dothideomycetes genomes: a test case for predicting lifestyles and emergence of pathogens.</title>
        <authorList>
            <person name="Haridas S."/>
            <person name="Albert R."/>
            <person name="Binder M."/>
            <person name="Bloem J."/>
            <person name="Labutti K."/>
            <person name="Salamov A."/>
            <person name="Andreopoulos B."/>
            <person name="Baker S."/>
            <person name="Barry K."/>
            <person name="Bills G."/>
            <person name="Bluhm B."/>
            <person name="Cannon C."/>
            <person name="Castanera R."/>
            <person name="Culley D."/>
            <person name="Daum C."/>
            <person name="Ezra D."/>
            <person name="Gonzalez J."/>
            <person name="Henrissat B."/>
            <person name="Kuo A."/>
            <person name="Liang C."/>
            <person name="Lipzen A."/>
            <person name="Lutzoni F."/>
            <person name="Magnuson J."/>
            <person name="Mondo S."/>
            <person name="Nolan M."/>
            <person name="Ohm R."/>
            <person name="Pangilinan J."/>
            <person name="Park H.-J."/>
            <person name="Ramirez L."/>
            <person name="Alfaro M."/>
            <person name="Sun H."/>
            <person name="Tritt A."/>
            <person name="Yoshinaga Y."/>
            <person name="Zwiers L.-H."/>
            <person name="Turgeon B."/>
            <person name="Goodwin S."/>
            <person name="Spatafora J."/>
            <person name="Crous P."/>
            <person name="Grigoriev I."/>
        </authorList>
    </citation>
    <scope>NUCLEOTIDE SEQUENCE</scope>
    <source>
        <strain evidence="1">ATCC 200398</strain>
    </source>
</reference>
<organism evidence="1 2">
    <name type="scientific">Lindgomyces ingoldianus</name>
    <dbReference type="NCBI Taxonomy" id="673940"/>
    <lineage>
        <taxon>Eukaryota</taxon>
        <taxon>Fungi</taxon>
        <taxon>Dikarya</taxon>
        <taxon>Ascomycota</taxon>
        <taxon>Pezizomycotina</taxon>
        <taxon>Dothideomycetes</taxon>
        <taxon>Pleosporomycetidae</taxon>
        <taxon>Pleosporales</taxon>
        <taxon>Lindgomycetaceae</taxon>
        <taxon>Lindgomyces</taxon>
    </lineage>
</organism>
<gene>
    <name evidence="1" type="ORF">BDR25DRAFT_359551</name>
</gene>
<keyword evidence="2" id="KW-1185">Reference proteome</keyword>
<name>A0ACB6QI82_9PLEO</name>
<evidence type="ECO:0000313" key="2">
    <source>
        <dbReference type="Proteomes" id="UP000799755"/>
    </source>
</evidence>
<accession>A0ACB6QI82</accession>
<evidence type="ECO:0000313" key="1">
    <source>
        <dbReference type="EMBL" id="KAF2466644.1"/>
    </source>
</evidence>
<dbReference type="EMBL" id="MU003524">
    <property type="protein sequence ID" value="KAF2466644.1"/>
    <property type="molecule type" value="Genomic_DNA"/>
</dbReference>
<dbReference type="Proteomes" id="UP000799755">
    <property type="component" value="Unassembled WGS sequence"/>
</dbReference>
<comment type="caution">
    <text evidence="1">The sequence shown here is derived from an EMBL/GenBank/DDBJ whole genome shotgun (WGS) entry which is preliminary data.</text>
</comment>
<protein>
    <submittedName>
        <fullName evidence="1">Uncharacterized protein</fullName>
    </submittedName>
</protein>
<proteinExistence type="predicted"/>
<sequence length="68" mass="7666">MKDSILNNRQVLLKYVLAVAIWAEEGTYGKRLDKGARSKQGGMSVFAVHGYDIAFDEVNTEAKLYKEK</sequence>